<evidence type="ECO:0000259" key="1">
    <source>
        <dbReference type="PROSITE" id="PS50075"/>
    </source>
</evidence>
<dbReference type="Gene3D" id="1.10.1200.10">
    <property type="entry name" value="ACP-like"/>
    <property type="match status" value="1"/>
</dbReference>
<comment type="caution">
    <text evidence="2">The sequence shown here is derived from an EMBL/GenBank/DDBJ whole genome shotgun (WGS) entry which is preliminary data.</text>
</comment>
<reference evidence="2 3" key="1">
    <citation type="submission" date="2022-06" db="EMBL/GenBank/DDBJ databases">
        <title>Actinoplanes abujensis sp. nov., isolated from Nigerian arid soil.</title>
        <authorList>
            <person name="Ding P."/>
        </authorList>
    </citation>
    <scope>NUCLEOTIDE SEQUENCE [LARGE SCALE GENOMIC DNA]</scope>
    <source>
        <strain evidence="3">TRM88002</strain>
    </source>
</reference>
<dbReference type="PROSITE" id="PS50075">
    <property type="entry name" value="CARRIER"/>
    <property type="match status" value="1"/>
</dbReference>
<dbReference type="Proteomes" id="UP001523216">
    <property type="component" value="Unassembled WGS sequence"/>
</dbReference>
<dbReference type="InterPro" id="IPR036736">
    <property type="entry name" value="ACP-like_sf"/>
</dbReference>
<dbReference type="InterPro" id="IPR009081">
    <property type="entry name" value="PP-bd_ACP"/>
</dbReference>
<dbReference type="Pfam" id="PF00550">
    <property type="entry name" value="PP-binding"/>
    <property type="match status" value="1"/>
</dbReference>
<proteinExistence type="predicted"/>
<feature type="domain" description="Carrier" evidence="1">
    <location>
        <begin position="4"/>
        <end position="80"/>
    </location>
</feature>
<sequence length="80" mass="8959">MNRTDTLAAVRAALHEVAPEADLDRLEAATDIREFLELDSLDFLRFVELLSERTGRRIDEDDCPRLATTGQACEFLAHAA</sequence>
<evidence type="ECO:0000313" key="3">
    <source>
        <dbReference type="Proteomes" id="UP001523216"/>
    </source>
</evidence>
<dbReference type="RefSeq" id="WP_251801063.1">
    <property type="nucleotide sequence ID" value="NZ_JAMQOL010000038.1"/>
</dbReference>
<dbReference type="SUPFAM" id="SSF47336">
    <property type="entry name" value="ACP-like"/>
    <property type="match status" value="1"/>
</dbReference>
<accession>A0ABT0Y5F0</accession>
<name>A0ABT0Y5F0_9ACTN</name>
<evidence type="ECO:0000313" key="2">
    <source>
        <dbReference type="EMBL" id="MCM4081269.1"/>
    </source>
</evidence>
<protein>
    <submittedName>
        <fullName evidence="2">Phosphopantetheine-binding protein</fullName>
    </submittedName>
</protein>
<organism evidence="2 3">
    <name type="scientific">Paractinoplanes hotanensis</name>
    <dbReference type="NCBI Taxonomy" id="2906497"/>
    <lineage>
        <taxon>Bacteria</taxon>
        <taxon>Bacillati</taxon>
        <taxon>Actinomycetota</taxon>
        <taxon>Actinomycetes</taxon>
        <taxon>Micromonosporales</taxon>
        <taxon>Micromonosporaceae</taxon>
        <taxon>Paractinoplanes</taxon>
    </lineage>
</organism>
<gene>
    <name evidence="2" type="ORF">LXN57_27210</name>
</gene>
<dbReference type="EMBL" id="JAMQOL010000038">
    <property type="protein sequence ID" value="MCM4081269.1"/>
    <property type="molecule type" value="Genomic_DNA"/>
</dbReference>
<keyword evidence="3" id="KW-1185">Reference proteome</keyword>